<evidence type="ECO:0000256" key="15">
    <source>
        <dbReference type="SAM" id="MobiDB-lite"/>
    </source>
</evidence>
<evidence type="ECO:0000313" key="19">
    <source>
        <dbReference type="Proteomes" id="UP000835052"/>
    </source>
</evidence>
<evidence type="ECO:0000259" key="17">
    <source>
        <dbReference type="Pfam" id="PF01764"/>
    </source>
</evidence>
<keyword evidence="10 16" id="KW-1133">Transmembrane helix</keyword>
<evidence type="ECO:0000256" key="6">
    <source>
        <dbReference type="ARBA" id="ARBA00022723"/>
    </source>
</evidence>
<comment type="cofactor">
    <cofactor evidence="1">
        <name>Ca(2+)</name>
        <dbReference type="ChEBI" id="CHEBI:29108"/>
    </cofactor>
</comment>
<feature type="domain" description="Fungal lipase-type" evidence="17">
    <location>
        <begin position="351"/>
        <end position="496"/>
    </location>
</feature>
<evidence type="ECO:0000256" key="13">
    <source>
        <dbReference type="ARBA" id="ARBA00024531"/>
    </source>
</evidence>
<evidence type="ECO:0000256" key="11">
    <source>
        <dbReference type="ARBA" id="ARBA00023098"/>
    </source>
</evidence>
<dbReference type="GO" id="GO:0022008">
    <property type="term" value="P:neurogenesis"/>
    <property type="evidence" value="ECO:0007669"/>
    <property type="project" value="TreeGrafter"/>
</dbReference>
<dbReference type="InterPro" id="IPR002921">
    <property type="entry name" value="Fungal_lipase-type"/>
</dbReference>
<evidence type="ECO:0000256" key="1">
    <source>
        <dbReference type="ARBA" id="ARBA00001913"/>
    </source>
</evidence>
<dbReference type="CDD" id="cd00519">
    <property type="entry name" value="Lipase_3"/>
    <property type="match status" value="1"/>
</dbReference>
<dbReference type="GO" id="GO:0005886">
    <property type="term" value="C:plasma membrane"/>
    <property type="evidence" value="ECO:0007669"/>
    <property type="project" value="UniProtKB-SubCell"/>
</dbReference>
<dbReference type="Gene3D" id="3.40.50.1820">
    <property type="entry name" value="alpha/beta hydrolase"/>
    <property type="match status" value="1"/>
</dbReference>
<dbReference type="GO" id="GO:0005737">
    <property type="term" value="C:cytoplasm"/>
    <property type="evidence" value="ECO:0007669"/>
    <property type="project" value="TreeGrafter"/>
</dbReference>
<feature type="transmembrane region" description="Helical" evidence="16">
    <location>
        <begin position="136"/>
        <end position="162"/>
    </location>
</feature>
<keyword evidence="4" id="KW-0597">Phosphoprotein</keyword>
<feature type="transmembrane region" description="Helical" evidence="16">
    <location>
        <begin position="35"/>
        <end position="51"/>
    </location>
</feature>
<protein>
    <recommendedName>
        <fullName evidence="14">sn-1-specific diacylglycerol lipase</fullName>
        <ecNumber evidence="14">3.1.1.116</ecNumber>
    </recommendedName>
</protein>
<dbReference type="PANTHER" id="PTHR45792">
    <property type="entry name" value="DIACYLGLYCEROL LIPASE HOMOLOG-RELATED"/>
    <property type="match status" value="1"/>
</dbReference>
<keyword evidence="19" id="KW-1185">Reference proteome</keyword>
<dbReference type="AlphaFoldDB" id="A0A8S1HY23"/>
<organism evidence="18 19">
    <name type="scientific">Caenorhabditis auriculariae</name>
    <dbReference type="NCBI Taxonomy" id="2777116"/>
    <lineage>
        <taxon>Eukaryota</taxon>
        <taxon>Metazoa</taxon>
        <taxon>Ecdysozoa</taxon>
        <taxon>Nematoda</taxon>
        <taxon>Chromadorea</taxon>
        <taxon>Rhabditida</taxon>
        <taxon>Rhabditina</taxon>
        <taxon>Rhabditomorpha</taxon>
        <taxon>Rhabditoidea</taxon>
        <taxon>Rhabditidae</taxon>
        <taxon>Peloderinae</taxon>
        <taxon>Caenorhabditis</taxon>
    </lineage>
</organism>
<dbReference type="Proteomes" id="UP000835052">
    <property type="component" value="Unassembled WGS sequence"/>
</dbReference>
<reference evidence="18" key="1">
    <citation type="submission" date="2020-10" db="EMBL/GenBank/DDBJ databases">
        <authorList>
            <person name="Kikuchi T."/>
        </authorList>
    </citation>
    <scope>NUCLEOTIDE SEQUENCE</scope>
    <source>
        <strain evidence="18">NKZ352</strain>
    </source>
</reference>
<dbReference type="PANTHER" id="PTHR45792:SF2">
    <property type="entry name" value="DIACYLGLYCEROL LIPASE-BETA"/>
    <property type="match status" value="1"/>
</dbReference>
<dbReference type="EMBL" id="CAJGYM010000169">
    <property type="protein sequence ID" value="CAD6199347.1"/>
    <property type="molecule type" value="Genomic_DNA"/>
</dbReference>
<keyword evidence="8" id="KW-0106">Calcium</keyword>
<sequence>MQLLFHKEFECEVSEVSLRLNAVIVSLRQEMEHRLTWVAFGVSVFVFHFPLSCSTHSLTPHMLILLSINIATIVLATVTALASSKGAIMDSGTRKSIPLLLYLRLPIFLIEIVACIVATSFSFSAVPDQGQCHFTILVRITVALEWLLIIAVVIGVVMVFHVSDDDIEDGTMIARRIWSRRFRILKIGQDSVMRAAIDDVAILVASFFVDSDLVLSDIIAGLLLVYHSPTNNYSPVVMRENPVTPSWMTLQNARHYLDYATSVYGWPTFVMHNCSIAPLWRLARSLQCCGQWRSDQGKAMVVEDNCCYCNTSALILSTESRNIDLLFISFRNRLYEVPFAVLVDHAQKSVVVTIRGSCSLIDLVTDLCLDDELMSVNVDADATLREDEELDDEGEVRVHRGMLRSARIIFDTLRKHNLIEDALLMNPTYELIVCGHSLGAGVASLLTILLKQQFPFVKCFAFCPPGCVISVHGQKEMQKYVMSIVTGDDVVSRISYQALHQLRIKVFKELRACQSAKHKILIRGVFRLFVKSFWQTGGGLASSSDRDNLIRENNSPTYGSSDAVEVEDPIDLTTFASRVQLHVPGNTLFISEEDGRIVEKWIEPSCLNEIKMSASAVSDHLPINVAKMFEKALKDAPESTSSSQESSTRPHNPVRTTQPTGAVIET</sequence>
<keyword evidence="12 16" id="KW-0472">Membrane</keyword>
<evidence type="ECO:0000256" key="4">
    <source>
        <dbReference type="ARBA" id="ARBA00022553"/>
    </source>
</evidence>
<dbReference type="InterPro" id="IPR029058">
    <property type="entry name" value="AB_hydrolase_fold"/>
</dbReference>
<comment type="catalytic activity">
    <reaction evidence="13">
        <text>a 1,2-diacyl-sn-glycerol + H2O = a 2-acylglycerol + a fatty acid + H(+)</text>
        <dbReference type="Rhea" id="RHEA:33275"/>
        <dbReference type="ChEBI" id="CHEBI:15377"/>
        <dbReference type="ChEBI" id="CHEBI:15378"/>
        <dbReference type="ChEBI" id="CHEBI:17389"/>
        <dbReference type="ChEBI" id="CHEBI:17815"/>
        <dbReference type="ChEBI" id="CHEBI:28868"/>
        <dbReference type="EC" id="3.1.1.116"/>
    </reaction>
    <physiologicalReaction direction="left-to-right" evidence="13">
        <dbReference type="Rhea" id="RHEA:33276"/>
    </physiologicalReaction>
</comment>
<evidence type="ECO:0000313" key="18">
    <source>
        <dbReference type="EMBL" id="CAD6199347.1"/>
    </source>
</evidence>
<evidence type="ECO:0000256" key="3">
    <source>
        <dbReference type="ARBA" id="ARBA00022475"/>
    </source>
</evidence>
<feature type="region of interest" description="Disordered" evidence="15">
    <location>
        <begin position="634"/>
        <end position="666"/>
    </location>
</feature>
<dbReference type="InterPro" id="IPR052214">
    <property type="entry name" value="DAG_Lipase-Related"/>
</dbReference>
<dbReference type="SUPFAM" id="SSF53474">
    <property type="entry name" value="alpha/beta-Hydrolases"/>
    <property type="match status" value="1"/>
</dbReference>
<keyword evidence="3" id="KW-1003">Cell membrane</keyword>
<feature type="transmembrane region" description="Helical" evidence="16">
    <location>
        <begin position="63"/>
        <end position="82"/>
    </location>
</feature>
<dbReference type="GO" id="GO:0046872">
    <property type="term" value="F:metal ion binding"/>
    <property type="evidence" value="ECO:0007669"/>
    <property type="project" value="UniProtKB-KW"/>
</dbReference>
<evidence type="ECO:0000256" key="5">
    <source>
        <dbReference type="ARBA" id="ARBA00022692"/>
    </source>
</evidence>
<dbReference type="EC" id="3.1.1.116" evidence="14"/>
<keyword evidence="5 16" id="KW-0812">Transmembrane</keyword>
<dbReference type="GO" id="GO:0019369">
    <property type="term" value="P:arachidonate metabolic process"/>
    <property type="evidence" value="ECO:0007669"/>
    <property type="project" value="TreeGrafter"/>
</dbReference>
<keyword evidence="6" id="KW-0479">Metal-binding</keyword>
<keyword evidence="9" id="KW-0442">Lipid degradation</keyword>
<evidence type="ECO:0000256" key="2">
    <source>
        <dbReference type="ARBA" id="ARBA00004651"/>
    </source>
</evidence>
<dbReference type="Pfam" id="PF01764">
    <property type="entry name" value="Lipase_3"/>
    <property type="match status" value="1"/>
</dbReference>
<dbReference type="GO" id="GO:0004806">
    <property type="term" value="F:triacylglycerol lipase activity"/>
    <property type="evidence" value="ECO:0007669"/>
    <property type="project" value="TreeGrafter"/>
</dbReference>
<evidence type="ECO:0000256" key="10">
    <source>
        <dbReference type="ARBA" id="ARBA00022989"/>
    </source>
</evidence>
<keyword evidence="11" id="KW-0443">Lipid metabolism</keyword>
<accession>A0A8S1HY23</accession>
<name>A0A8S1HY23_9PELO</name>
<dbReference type="GO" id="GO:0046340">
    <property type="term" value="P:diacylglycerol catabolic process"/>
    <property type="evidence" value="ECO:0007669"/>
    <property type="project" value="TreeGrafter"/>
</dbReference>
<keyword evidence="7" id="KW-0378">Hydrolase</keyword>
<proteinExistence type="predicted"/>
<dbReference type="OrthoDB" id="438440at2759"/>
<evidence type="ECO:0000256" key="12">
    <source>
        <dbReference type="ARBA" id="ARBA00023136"/>
    </source>
</evidence>
<evidence type="ECO:0000256" key="16">
    <source>
        <dbReference type="SAM" id="Phobius"/>
    </source>
</evidence>
<gene>
    <name evidence="18" type="ORF">CAUJ_LOCUS15250</name>
</gene>
<feature type="compositionally biased region" description="Low complexity" evidence="15">
    <location>
        <begin position="638"/>
        <end position="647"/>
    </location>
</feature>
<evidence type="ECO:0000256" key="9">
    <source>
        <dbReference type="ARBA" id="ARBA00022963"/>
    </source>
</evidence>
<evidence type="ECO:0000256" key="7">
    <source>
        <dbReference type="ARBA" id="ARBA00022801"/>
    </source>
</evidence>
<evidence type="ECO:0000256" key="8">
    <source>
        <dbReference type="ARBA" id="ARBA00022837"/>
    </source>
</evidence>
<comment type="subcellular location">
    <subcellularLocation>
        <location evidence="2">Cell membrane</location>
        <topology evidence="2">Multi-pass membrane protein</topology>
    </subcellularLocation>
</comment>
<feature type="transmembrane region" description="Helical" evidence="16">
    <location>
        <begin position="103"/>
        <end position="124"/>
    </location>
</feature>
<comment type="caution">
    <text evidence="18">The sequence shown here is derived from an EMBL/GenBank/DDBJ whole genome shotgun (WGS) entry which is preliminary data.</text>
</comment>
<evidence type="ECO:0000256" key="14">
    <source>
        <dbReference type="ARBA" id="ARBA00026104"/>
    </source>
</evidence>